<dbReference type="GO" id="GO:0030422">
    <property type="term" value="P:siRNA processing"/>
    <property type="evidence" value="ECO:0007669"/>
    <property type="project" value="TreeGrafter"/>
</dbReference>
<dbReference type="Proteomes" id="UP001140510">
    <property type="component" value="Unassembled WGS sequence"/>
</dbReference>
<keyword evidence="1" id="KW-0548">Nucleotidyltransferase</keyword>
<organism evidence="4 5">
    <name type="scientific">Didymella pomorum</name>
    <dbReference type="NCBI Taxonomy" id="749634"/>
    <lineage>
        <taxon>Eukaryota</taxon>
        <taxon>Fungi</taxon>
        <taxon>Dikarya</taxon>
        <taxon>Ascomycota</taxon>
        <taxon>Pezizomycotina</taxon>
        <taxon>Dothideomycetes</taxon>
        <taxon>Pleosporomycetidae</taxon>
        <taxon>Pleosporales</taxon>
        <taxon>Pleosporineae</taxon>
        <taxon>Didymellaceae</taxon>
        <taxon>Didymella</taxon>
    </lineage>
</organism>
<evidence type="ECO:0000259" key="3">
    <source>
        <dbReference type="Pfam" id="PF05183"/>
    </source>
</evidence>
<comment type="similarity">
    <text evidence="1">Belongs to the RdRP family.</text>
</comment>
<dbReference type="EMBL" id="JAPEVA010000001">
    <property type="protein sequence ID" value="KAJ4413226.1"/>
    <property type="molecule type" value="Genomic_DNA"/>
</dbReference>
<feature type="domain" description="RDRP core" evidence="3">
    <location>
        <begin position="478"/>
        <end position="1055"/>
    </location>
</feature>
<gene>
    <name evidence="4" type="ORF">N0V91_000200</name>
</gene>
<evidence type="ECO:0000256" key="2">
    <source>
        <dbReference type="SAM" id="MobiDB-lite"/>
    </source>
</evidence>
<keyword evidence="1" id="KW-0694">RNA-binding</keyword>
<feature type="compositionally biased region" description="Polar residues" evidence="2">
    <location>
        <begin position="45"/>
        <end position="71"/>
    </location>
</feature>
<dbReference type="GO" id="GO:0003723">
    <property type="term" value="F:RNA binding"/>
    <property type="evidence" value="ECO:0007669"/>
    <property type="project" value="UniProtKB-KW"/>
</dbReference>
<comment type="caution">
    <text evidence="4">The sequence shown here is derived from an EMBL/GenBank/DDBJ whole genome shotgun (WGS) entry which is preliminary data.</text>
</comment>
<evidence type="ECO:0000313" key="4">
    <source>
        <dbReference type="EMBL" id="KAJ4413226.1"/>
    </source>
</evidence>
<dbReference type="PANTHER" id="PTHR23079:SF55">
    <property type="entry name" value="RNA-DIRECTED RNA POLYMERASE"/>
    <property type="match status" value="1"/>
</dbReference>
<name>A0A9W8ZNW6_9PLEO</name>
<dbReference type="Pfam" id="PF05183">
    <property type="entry name" value="RdRP"/>
    <property type="match status" value="1"/>
</dbReference>
<proteinExistence type="inferred from homology"/>
<evidence type="ECO:0000313" key="5">
    <source>
        <dbReference type="Proteomes" id="UP001140510"/>
    </source>
</evidence>
<dbReference type="OrthoDB" id="6513042at2759"/>
<dbReference type="GO" id="GO:0003968">
    <property type="term" value="F:RNA-directed RNA polymerase activity"/>
    <property type="evidence" value="ECO:0007669"/>
    <property type="project" value="UniProtKB-KW"/>
</dbReference>
<protein>
    <recommendedName>
        <fullName evidence="1">RNA-dependent RNA polymerase</fullName>
        <ecNumber evidence="1">2.7.7.48</ecNumber>
    </recommendedName>
</protein>
<accession>A0A9W8ZNW6</accession>
<keyword evidence="1" id="KW-0696">RNA-directed RNA polymerase</keyword>
<comment type="catalytic activity">
    <reaction evidence="1">
        <text>RNA(n) + a ribonucleoside 5'-triphosphate = RNA(n+1) + diphosphate</text>
        <dbReference type="Rhea" id="RHEA:21248"/>
        <dbReference type="Rhea" id="RHEA-COMP:14527"/>
        <dbReference type="Rhea" id="RHEA-COMP:17342"/>
        <dbReference type="ChEBI" id="CHEBI:33019"/>
        <dbReference type="ChEBI" id="CHEBI:61557"/>
        <dbReference type="ChEBI" id="CHEBI:140395"/>
        <dbReference type="EC" id="2.7.7.48"/>
    </reaction>
</comment>
<evidence type="ECO:0000256" key="1">
    <source>
        <dbReference type="RuleBase" id="RU363098"/>
    </source>
</evidence>
<feature type="compositionally biased region" description="Polar residues" evidence="2">
    <location>
        <begin position="1"/>
        <end position="22"/>
    </location>
</feature>
<feature type="region of interest" description="Disordered" evidence="2">
    <location>
        <begin position="1274"/>
        <end position="1299"/>
    </location>
</feature>
<dbReference type="PANTHER" id="PTHR23079">
    <property type="entry name" value="RNA-DEPENDENT RNA POLYMERASE"/>
    <property type="match status" value="1"/>
</dbReference>
<feature type="region of interest" description="Disordered" evidence="2">
    <location>
        <begin position="1"/>
        <end position="71"/>
    </location>
</feature>
<dbReference type="EC" id="2.7.7.48" evidence="1"/>
<sequence length="1299" mass="146687">MAPETPNNECSSFSLNGQQINETYKPRPRAMGSPPKPSTPVPPSIRTSTRSAPPGRTHTQNASNRPHTGNTCDHWALQQELKVEIFGIPKHQWTKDVYFVMSMHGTVIRIEIKLGSRDNGAWVVFQPPPKNLPSQLGIGRSHEIWWPTPFTVASPVDSRIQYQEINIVYAKNISFGTKTSDNSFLDAHEVHTASQVQIKLNLRRKEVEIQFPLTIDKQNHNFSFRLPISQLSHIYKTDMSSMIIPFDQPPQFFVHKNPTKEDDSLFPSKERSWNAWSLMFRETDVVNGRTRRDMRAMPILDGRASAIIDIGRWTTYRLTFDPNTLSGPQFEEFCGALNAFGVAVHDHDQFTTSSERPPPLSTILEDEYVGTHSYLQASQKASSIFDDLAFGLVHLSFPVRYQLEACLSNGFLKESNITRKFLEDLQALDPSRATQILERVVDKQRIYYDPTDIFKIRTKVMPRTPIPKHCVMQRSVNVTPTMMYVAPPVMEISNRITRQYFADSDRFIRVKFTDEMGEGALRNNPGGRHDALFNRVSRAMRNGIVVAGRYYEFLAFGNSQFREAGAYFYAPTSTKSAHDIRVTLGRFDHIKTVAKYGARLGQCFSTTRAMQTTVTVRTIDDIERNGYTFTDGVGKLSLFLAQMAAQDLGLQNAFDDPPSLYQFRLGGCKGVLALDPAIKKTEVHIRPSQFKFEALYNGLEIIRCSSFATPFFNRQIIIVLSDLGVADHVFIRKQQQMVNAYELSMTYKDEALSCLLKHIDMNQTTLTMASMVLDGFLDNREPFMMSLLHLWRASTIKELKKKARIAIDDGAFILGCIDESGTLQGHRDDPQSRPDATRDEKLATLPEIFIQVHDTKKKGHYRVIEGICALARNPSLHPGDIRVVRAVDVPALHHHKNVVVLPQTGDRDLANMCSGGDLDGDDYMVLWDQDLIPKLINVPPMDFTPEKPLEQTDATNISDVGEFFVTYMKNDSLGQIAHAHLAQADQQPGGVTSDVCIELAKLHSQAVDYPKSGIPAVMELTLRPKKWPHFMEKRHLSANQIYPSKNVLGMLYDQVQLVDFLPIWENKFDQRILEAFDPDDALLKKATEIKASHDYDLKRLMAKHGIQTEFEAFTVFVLEHNQETRDYKFAEEFGRTVEVLKAQYRETCIAASGANSIVDWDHIGPFVAAMYTVSARQMRDALEECNQTKTVGGRQVPLRKKDAESMPLMSFPWIFHSELGKLANGSKPKPELESFKAPLPKKHRAFVKEELAEMGVVETDQGVTRFGEILNLDFGGPQGIKPPAKEGSPPVASPSVLEP</sequence>
<dbReference type="InterPro" id="IPR057596">
    <property type="entry name" value="RDRP_core"/>
</dbReference>
<dbReference type="InterPro" id="IPR007855">
    <property type="entry name" value="RDRP"/>
</dbReference>
<reference evidence="4" key="1">
    <citation type="submission" date="2022-10" db="EMBL/GenBank/DDBJ databases">
        <title>Tapping the CABI collections for fungal endophytes: first genome assemblies for Collariella, Neodidymelliopsis, Ascochyta clinopodiicola, Didymella pomorum, Didymosphaeria variabile, Neocosmospora piperis and Neocucurbitaria cava.</title>
        <authorList>
            <person name="Hill R."/>
        </authorList>
    </citation>
    <scope>NUCLEOTIDE SEQUENCE</scope>
    <source>
        <strain evidence="4">IMI 355091</strain>
    </source>
</reference>
<keyword evidence="1" id="KW-0808">Transferase</keyword>
<feature type="compositionally biased region" description="Pro residues" evidence="2">
    <location>
        <begin position="34"/>
        <end position="43"/>
    </location>
</feature>
<keyword evidence="5" id="KW-1185">Reference proteome</keyword>
<dbReference type="GO" id="GO:0031380">
    <property type="term" value="C:nuclear RNA-directed RNA polymerase complex"/>
    <property type="evidence" value="ECO:0007669"/>
    <property type="project" value="TreeGrafter"/>
</dbReference>